<dbReference type="SMART" id="SM00530">
    <property type="entry name" value="HTH_XRE"/>
    <property type="match status" value="1"/>
</dbReference>
<dbReference type="AlphaFoldDB" id="M4VB88"/>
<evidence type="ECO:0000259" key="1">
    <source>
        <dbReference type="PROSITE" id="PS50112"/>
    </source>
</evidence>
<dbReference type="Proteomes" id="UP000012040">
    <property type="component" value="Chromosome"/>
</dbReference>
<evidence type="ECO:0000313" key="3">
    <source>
        <dbReference type="EMBL" id="AGH96657.1"/>
    </source>
</evidence>
<evidence type="ECO:0008006" key="5">
    <source>
        <dbReference type="Google" id="ProtNLM"/>
    </source>
</evidence>
<dbReference type="GO" id="GO:0003677">
    <property type="term" value="F:DNA binding"/>
    <property type="evidence" value="ECO:0007669"/>
    <property type="project" value="InterPro"/>
</dbReference>
<dbReference type="OrthoDB" id="9810578at2"/>
<dbReference type="CDD" id="cd00093">
    <property type="entry name" value="HTH_XRE"/>
    <property type="match status" value="1"/>
</dbReference>
<organism evidence="3 4">
    <name type="scientific">Pseudobdellovibrio exovorus JSS</name>
    <dbReference type="NCBI Taxonomy" id="1184267"/>
    <lineage>
        <taxon>Bacteria</taxon>
        <taxon>Pseudomonadati</taxon>
        <taxon>Bdellovibrionota</taxon>
        <taxon>Bdellovibrionia</taxon>
        <taxon>Bdellovibrionales</taxon>
        <taxon>Pseudobdellovibrionaceae</taxon>
        <taxon>Pseudobdellovibrio</taxon>
    </lineage>
</organism>
<dbReference type="PATRIC" id="fig|1184267.3.peg.2471"/>
<dbReference type="InterPro" id="IPR035965">
    <property type="entry name" value="PAS-like_dom_sf"/>
</dbReference>
<accession>M4VB88</accession>
<gene>
    <name evidence="3" type="ORF">A11Q_2441</name>
</gene>
<evidence type="ECO:0000313" key="4">
    <source>
        <dbReference type="Proteomes" id="UP000012040"/>
    </source>
</evidence>
<feature type="domain" description="HTH cro/C1-type" evidence="2">
    <location>
        <begin position="14"/>
        <end position="68"/>
    </location>
</feature>
<dbReference type="Gene3D" id="1.10.260.40">
    <property type="entry name" value="lambda repressor-like DNA-binding domains"/>
    <property type="match status" value="1"/>
</dbReference>
<dbReference type="KEGG" id="bex:A11Q_2441"/>
<dbReference type="RefSeq" id="WP_015471147.1">
    <property type="nucleotide sequence ID" value="NC_020813.1"/>
</dbReference>
<dbReference type="NCBIfam" id="TIGR00229">
    <property type="entry name" value="sensory_box"/>
    <property type="match status" value="1"/>
</dbReference>
<dbReference type="SUPFAM" id="SSF55785">
    <property type="entry name" value="PYP-like sensor domain (PAS domain)"/>
    <property type="match status" value="1"/>
</dbReference>
<dbReference type="Pfam" id="PF01381">
    <property type="entry name" value="HTH_3"/>
    <property type="match status" value="1"/>
</dbReference>
<evidence type="ECO:0000259" key="2">
    <source>
        <dbReference type="PROSITE" id="PS50943"/>
    </source>
</evidence>
<dbReference type="InterPro" id="IPR001387">
    <property type="entry name" value="Cro/C1-type_HTH"/>
</dbReference>
<dbReference type="Pfam" id="PF13426">
    <property type="entry name" value="PAS_9"/>
    <property type="match status" value="1"/>
</dbReference>
<dbReference type="PROSITE" id="PS50112">
    <property type="entry name" value="PAS"/>
    <property type="match status" value="1"/>
</dbReference>
<dbReference type="InterPro" id="IPR000014">
    <property type="entry name" value="PAS"/>
</dbReference>
<dbReference type="PROSITE" id="PS50943">
    <property type="entry name" value="HTH_CROC1"/>
    <property type="match status" value="1"/>
</dbReference>
<dbReference type="Gene3D" id="3.30.450.20">
    <property type="entry name" value="PAS domain"/>
    <property type="match status" value="1"/>
</dbReference>
<protein>
    <recommendedName>
        <fullName evidence="5">HTH cro/C1-type domain-containing protein</fullName>
    </recommendedName>
</protein>
<dbReference type="CDD" id="cd00130">
    <property type="entry name" value="PAS"/>
    <property type="match status" value="1"/>
</dbReference>
<dbReference type="STRING" id="1184267.A11Q_2441"/>
<keyword evidence="4" id="KW-1185">Reference proteome</keyword>
<sequence length="221" mass="25698">MNAELLAWQIGRNIRFYRNRFGLTQKEVCSRMKCDRRFYQRIEVGKARTTVATLNRIADILSVPVHDLMSVNKLVLDDEASLLLFDWNHVDTENTAIWYRNQQFEILKVNNSFSDLIGVTSEKIVGQKLFQFLSAENRDLSNILADCESKGLTNFYFSYFKEKDHSFPLQIHPIPCFKINGEYLGSLSFAVPIRSNPKIQQLLIPFIQHLFHYSPILMASK</sequence>
<proteinExistence type="predicted"/>
<feature type="domain" description="PAS" evidence="1">
    <location>
        <begin position="90"/>
        <end position="139"/>
    </location>
</feature>
<dbReference type="InterPro" id="IPR010982">
    <property type="entry name" value="Lambda_DNA-bd_dom_sf"/>
</dbReference>
<dbReference type="EMBL" id="CP003537">
    <property type="protein sequence ID" value="AGH96657.1"/>
    <property type="molecule type" value="Genomic_DNA"/>
</dbReference>
<dbReference type="SUPFAM" id="SSF47413">
    <property type="entry name" value="lambda repressor-like DNA-binding domains"/>
    <property type="match status" value="1"/>
</dbReference>
<name>M4VB88_9BACT</name>
<reference evidence="3 4" key="1">
    <citation type="journal article" date="2013" name="ISME J.">
        <title>By their genes ye shall know them: genomic signatures of predatory bacteria.</title>
        <authorList>
            <person name="Pasternak Z."/>
            <person name="Pietrokovski S."/>
            <person name="Rotem O."/>
            <person name="Gophna U."/>
            <person name="Lurie-Weinberger M.N."/>
            <person name="Jurkevitch E."/>
        </authorList>
    </citation>
    <scope>NUCLEOTIDE SEQUENCE [LARGE SCALE GENOMIC DNA]</scope>
    <source>
        <strain evidence="3 4">JSS</strain>
    </source>
</reference>
<dbReference type="HOGENOM" id="CLU_1248623_0_0_7"/>